<keyword evidence="2" id="KW-1185">Reference proteome</keyword>
<reference evidence="1 2" key="1">
    <citation type="submission" date="2016-02" db="EMBL/GenBank/DDBJ databases">
        <title>Genome sequence of Halalkalicoccus paucihalophilus DSM 24557.</title>
        <authorList>
            <person name="Poehlein A."/>
            <person name="Daniel R."/>
        </authorList>
    </citation>
    <scope>NUCLEOTIDE SEQUENCE [LARGE SCALE GENOMIC DNA]</scope>
    <source>
        <strain evidence="1 2">DSM 24557</strain>
    </source>
</reference>
<comment type="caution">
    <text evidence="1">The sequence shown here is derived from an EMBL/GenBank/DDBJ whole genome shotgun (WGS) entry which is preliminary data.</text>
</comment>
<name>A0A151A7Z9_9EURY</name>
<evidence type="ECO:0000313" key="2">
    <source>
        <dbReference type="Proteomes" id="UP000075321"/>
    </source>
</evidence>
<dbReference type="AlphaFoldDB" id="A0A151A7Z9"/>
<sequence length="39" mass="4050">MCGETGSDAVPTAIACTGHPYNSQLSISISSLNRRSPRA</sequence>
<evidence type="ECO:0000313" key="1">
    <source>
        <dbReference type="EMBL" id="KYH23743.1"/>
    </source>
</evidence>
<gene>
    <name evidence="1" type="ORF">HAPAU_41790</name>
</gene>
<accession>A0A151A7Z9</accession>
<dbReference type="Proteomes" id="UP000075321">
    <property type="component" value="Unassembled WGS sequence"/>
</dbReference>
<protein>
    <submittedName>
        <fullName evidence="1">Uncharacterized protein</fullName>
    </submittedName>
</protein>
<proteinExistence type="predicted"/>
<dbReference type="EMBL" id="LTAZ01000021">
    <property type="protein sequence ID" value="KYH23743.1"/>
    <property type="molecule type" value="Genomic_DNA"/>
</dbReference>
<organism evidence="1 2">
    <name type="scientific">Halalkalicoccus paucihalophilus</name>
    <dbReference type="NCBI Taxonomy" id="1008153"/>
    <lineage>
        <taxon>Archaea</taxon>
        <taxon>Methanobacteriati</taxon>
        <taxon>Methanobacteriota</taxon>
        <taxon>Stenosarchaea group</taxon>
        <taxon>Halobacteria</taxon>
        <taxon>Halobacteriales</taxon>
        <taxon>Halococcaceae</taxon>
        <taxon>Halalkalicoccus</taxon>
    </lineage>
</organism>